<dbReference type="AlphaFoldDB" id="A0A1W6NZA9"/>
<gene>
    <name evidence="2" type="ORF">BVG79_01137</name>
</gene>
<dbReference type="Pfam" id="PF13403">
    <property type="entry name" value="Hint_2"/>
    <property type="match status" value="1"/>
</dbReference>
<proteinExistence type="predicted"/>
<dbReference type="InterPro" id="IPR028992">
    <property type="entry name" value="Hedgehog/Intein_dom"/>
</dbReference>
<dbReference type="InterPro" id="IPR036844">
    <property type="entry name" value="Hint_dom_sf"/>
</dbReference>
<reference evidence="2 3" key="1">
    <citation type="submission" date="2017-02" db="EMBL/GenBank/DDBJ databases">
        <title>Ketogulonicigenium robustum SPU B003 Genome sequencing and assembly.</title>
        <authorList>
            <person name="Li Y."/>
            <person name="Liu L."/>
            <person name="Wang C."/>
            <person name="Zhang M."/>
            <person name="Zhang T."/>
            <person name="Zhang Y."/>
        </authorList>
    </citation>
    <scope>NUCLEOTIDE SEQUENCE [LARGE SCALE GENOMIC DNA]</scope>
    <source>
        <strain evidence="2 3">SPU_B003</strain>
    </source>
</reference>
<dbReference type="KEGG" id="kro:BVG79_01137"/>
<name>A0A1W6NZA9_9RHOB</name>
<dbReference type="STRING" id="92947.BVG79_01137"/>
<sequence length="361" mass="38714">MAIHTVHYYAISDLTISPSWPVNSSDGAALLNGKFTIAANAELKEVLVNDDDPMFSDDDIEGQGAIWGQDGVGQSIEGTTTKIEAEYLITLSDGTNTYTAVAVATGGNNNVIGFSFAAEGGVPPVGVELTITKVEDSTQNADGSYTAVGIPYEDMIACFTSGTLIATPKGDVAIETLREGDLVLTKDHGPQPLRWIGSSKVSAAKLQERANLRPIRIRAGALGDNMPVQDLTVSPQHRVLLTSKIARNMFDATEVLVAAKQLLQIEGIDIVDDLSGVEYFHMLFDRHEIVVSNGAETESLFTGPMALKSLPTEAVAEIFAIFPELQARDYAPTPARVLLTGRQARRLVVRHIGRNRPLVAA</sequence>
<organism evidence="2 3">
    <name type="scientific">Ketogulonicigenium robustum</name>
    <dbReference type="NCBI Taxonomy" id="92947"/>
    <lineage>
        <taxon>Bacteria</taxon>
        <taxon>Pseudomonadati</taxon>
        <taxon>Pseudomonadota</taxon>
        <taxon>Alphaproteobacteria</taxon>
        <taxon>Rhodobacterales</taxon>
        <taxon>Roseobacteraceae</taxon>
        <taxon>Ketogulonicigenium</taxon>
    </lineage>
</organism>
<protein>
    <submittedName>
        <fullName evidence="2">Hemolysin-type calcium-binding region</fullName>
    </submittedName>
</protein>
<evidence type="ECO:0000313" key="3">
    <source>
        <dbReference type="Proteomes" id="UP000242447"/>
    </source>
</evidence>
<accession>A0A1W6NZA9</accession>
<dbReference type="Proteomes" id="UP000242447">
    <property type="component" value="Chromosome"/>
</dbReference>
<dbReference type="Gene3D" id="2.170.16.10">
    <property type="entry name" value="Hedgehog/Intein (Hint) domain"/>
    <property type="match status" value="1"/>
</dbReference>
<dbReference type="RefSeq" id="WP_236951432.1">
    <property type="nucleotide sequence ID" value="NZ_CP019937.1"/>
</dbReference>
<feature type="domain" description="Hedgehog/Intein (Hint)" evidence="1">
    <location>
        <begin position="158"/>
        <end position="303"/>
    </location>
</feature>
<dbReference type="EMBL" id="CP019937">
    <property type="protein sequence ID" value="ARO14483.1"/>
    <property type="molecule type" value="Genomic_DNA"/>
</dbReference>
<dbReference type="SUPFAM" id="SSF51294">
    <property type="entry name" value="Hedgehog/intein (Hint) domain"/>
    <property type="match status" value="1"/>
</dbReference>
<evidence type="ECO:0000259" key="1">
    <source>
        <dbReference type="Pfam" id="PF13403"/>
    </source>
</evidence>
<evidence type="ECO:0000313" key="2">
    <source>
        <dbReference type="EMBL" id="ARO14483.1"/>
    </source>
</evidence>
<keyword evidence="3" id="KW-1185">Reference proteome</keyword>